<dbReference type="EMBL" id="CACVAW010000005">
    <property type="protein sequence ID" value="CAA6801566.1"/>
    <property type="molecule type" value="Genomic_DNA"/>
</dbReference>
<dbReference type="GO" id="GO:0006808">
    <property type="term" value="P:regulation of nitrogen utilization"/>
    <property type="evidence" value="ECO:0007669"/>
    <property type="project" value="InterPro"/>
</dbReference>
<dbReference type="Gene3D" id="3.30.70.120">
    <property type="match status" value="1"/>
</dbReference>
<dbReference type="AlphaFoldDB" id="A0A6S6S5P0"/>
<organism evidence="1">
    <name type="scientific">uncultured Campylobacterales bacterium</name>
    <dbReference type="NCBI Taxonomy" id="352960"/>
    <lineage>
        <taxon>Bacteria</taxon>
        <taxon>Pseudomonadati</taxon>
        <taxon>Campylobacterota</taxon>
        <taxon>Epsilonproteobacteria</taxon>
        <taxon>Campylobacterales</taxon>
        <taxon>environmental samples</taxon>
    </lineage>
</organism>
<dbReference type="PROSITE" id="PS51343">
    <property type="entry name" value="PII_GLNB_DOM"/>
    <property type="match status" value="1"/>
</dbReference>
<protein>
    <recommendedName>
        <fullName evidence="2">Nitrogen regulatory protein P-II</fullName>
    </recommendedName>
</protein>
<evidence type="ECO:0008006" key="2">
    <source>
        <dbReference type="Google" id="ProtNLM"/>
    </source>
</evidence>
<name>A0A6S6S5P0_9BACT</name>
<dbReference type="InterPro" id="IPR011322">
    <property type="entry name" value="N-reg_PII-like_a/b"/>
</dbReference>
<dbReference type="GO" id="GO:0030234">
    <property type="term" value="F:enzyme regulator activity"/>
    <property type="evidence" value="ECO:0007669"/>
    <property type="project" value="InterPro"/>
</dbReference>
<dbReference type="Pfam" id="PF00543">
    <property type="entry name" value="P-II"/>
    <property type="match status" value="1"/>
</dbReference>
<accession>A0A6S6S5P0</accession>
<sequence length="96" mass="11215">MKKIELIIESLYLSRLIKIFDKNDINGYTIIKDIEGMGERGFKSADEITDVFKNYYIFTVCEEPKAKIILEGIKKFMRKYGGKCIVSDVEWLSIHE</sequence>
<evidence type="ECO:0000313" key="1">
    <source>
        <dbReference type="EMBL" id="CAA6801566.1"/>
    </source>
</evidence>
<proteinExistence type="predicted"/>
<dbReference type="SUPFAM" id="SSF54913">
    <property type="entry name" value="GlnB-like"/>
    <property type="match status" value="1"/>
</dbReference>
<dbReference type="InterPro" id="IPR002187">
    <property type="entry name" value="N-reg_PII"/>
</dbReference>
<gene>
    <name evidence="1" type="ORF">HELGO_WM11076</name>
</gene>
<reference evidence="1" key="1">
    <citation type="submission" date="2020-01" db="EMBL/GenBank/DDBJ databases">
        <authorList>
            <person name="Meier V. D."/>
            <person name="Meier V D."/>
        </authorList>
    </citation>
    <scope>NUCLEOTIDE SEQUENCE</scope>
    <source>
        <strain evidence="1">HLG_WM_MAG_12</strain>
    </source>
</reference>
<dbReference type="InterPro" id="IPR015867">
    <property type="entry name" value="N-reg_PII/ATP_PRibTrfase_C"/>
</dbReference>